<organism evidence="3">
    <name type="scientific">hydrothermal vent metagenome</name>
    <dbReference type="NCBI Taxonomy" id="652676"/>
    <lineage>
        <taxon>unclassified sequences</taxon>
        <taxon>metagenomes</taxon>
        <taxon>ecological metagenomes</taxon>
    </lineage>
</organism>
<proteinExistence type="inferred from homology"/>
<dbReference type="Pfam" id="PF22483">
    <property type="entry name" value="Mu-transpos_C_2"/>
    <property type="match status" value="1"/>
</dbReference>
<name>A0A3B1DY40_9ZZZZ</name>
<dbReference type="Gene3D" id="3.30.420.10">
    <property type="entry name" value="Ribonuclease H-like superfamily/Ribonuclease H"/>
    <property type="match status" value="1"/>
</dbReference>
<evidence type="ECO:0000313" key="3">
    <source>
        <dbReference type="EMBL" id="VAY88034.1"/>
    </source>
</evidence>
<dbReference type="InterPro" id="IPR036397">
    <property type="entry name" value="RNaseH_sf"/>
</dbReference>
<sequence>MSKVQEVLRLKYLNQLSNRQIETIVGVSRNSVANYVKLFETLNCPIDEVLLLNNDDLEDLFHPNKKQKKIIKKVFEPDWNQIQQELTKKGMTRKLLYEELKETNSNIYSYSQFNRNYKKYVKLVNPSMRQIHYGGDKLFIDYSGLTMPITDSITNTVTKAQIFVSVMGASGYTFVHATPSQSTKDFILSHVMAFQFYGGVPNILLPDNLKAAVISNKKGVVRLNDSYADMGRHYSVAIEPARPYKPQDKSKVELGVKAIQRWILMKLRNHTFFSVDELNEQINLLLDGYNNKIIRRLGKSRTELFQTLDKPHLHPLVANRYVYKEFKKATVGVDYHIELEGSGYSVPYKYLGQKVDVTYSSNDVVISLNGEIIATHKKLAQKYNDSTNKEHMPPSHQYQYEKWNPRRILNWASTIGAYTIALMEKIMSSKTHEVRGYRSCMAILNFSKQYDKTEFEIVSKVAVELNIYSVGSIESMLKTKSYIQHIVSNEPTNHTYTNGHENIRGSEYYSQLAK</sequence>
<dbReference type="PROSITE" id="PS50994">
    <property type="entry name" value="INTEGRASE"/>
    <property type="match status" value="1"/>
</dbReference>
<comment type="similarity">
    <text evidence="1">Belongs to the transposase IS21/IS408/IS1162 family.</text>
</comment>
<dbReference type="SUPFAM" id="SSF53098">
    <property type="entry name" value="Ribonuclease H-like"/>
    <property type="match status" value="1"/>
</dbReference>
<accession>A0A3B1DY40</accession>
<gene>
    <name evidence="3" type="ORF">MNB_ARC-1_1226</name>
</gene>
<dbReference type="PANTHER" id="PTHR35004:SF8">
    <property type="entry name" value="TRANSPOSASE RV3428C-RELATED"/>
    <property type="match status" value="1"/>
</dbReference>
<dbReference type="NCBIfam" id="NF033546">
    <property type="entry name" value="transpos_IS21"/>
    <property type="match status" value="1"/>
</dbReference>
<feature type="domain" description="Integrase catalytic" evidence="2">
    <location>
        <begin position="122"/>
        <end position="309"/>
    </location>
</feature>
<dbReference type="InterPro" id="IPR001584">
    <property type="entry name" value="Integrase_cat-core"/>
</dbReference>
<dbReference type="InterPro" id="IPR012337">
    <property type="entry name" value="RNaseH-like_sf"/>
</dbReference>
<dbReference type="EMBL" id="UOYO01000041">
    <property type="protein sequence ID" value="VAY88034.1"/>
    <property type="molecule type" value="Genomic_DNA"/>
</dbReference>
<protein>
    <submittedName>
        <fullName evidence="3">Mobile element protein</fullName>
    </submittedName>
</protein>
<dbReference type="PANTHER" id="PTHR35004">
    <property type="entry name" value="TRANSPOSASE RV3428C-RELATED"/>
    <property type="match status" value="1"/>
</dbReference>
<dbReference type="InterPro" id="IPR054353">
    <property type="entry name" value="IstA-like_C"/>
</dbReference>
<reference evidence="3" key="1">
    <citation type="submission" date="2018-10" db="EMBL/GenBank/DDBJ databases">
        <authorList>
            <person name="Aoki K."/>
        </authorList>
    </citation>
    <scope>NUCLEOTIDE SEQUENCE</scope>
</reference>
<dbReference type="GO" id="GO:0003676">
    <property type="term" value="F:nucleic acid binding"/>
    <property type="evidence" value="ECO:0007669"/>
    <property type="project" value="InterPro"/>
</dbReference>
<evidence type="ECO:0000256" key="1">
    <source>
        <dbReference type="ARBA" id="ARBA00009277"/>
    </source>
</evidence>
<dbReference type="AlphaFoldDB" id="A0A3B1DY40"/>
<evidence type="ECO:0000259" key="2">
    <source>
        <dbReference type="PROSITE" id="PS50994"/>
    </source>
</evidence>
<dbReference type="GO" id="GO:0015074">
    <property type="term" value="P:DNA integration"/>
    <property type="evidence" value="ECO:0007669"/>
    <property type="project" value="InterPro"/>
</dbReference>